<dbReference type="Proteomes" id="UP001190926">
    <property type="component" value="Unassembled WGS sequence"/>
</dbReference>
<dbReference type="GO" id="GO:0005634">
    <property type="term" value="C:nucleus"/>
    <property type="evidence" value="ECO:0007669"/>
    <property type="project" value="UniProtKB-SubCell"/>
</dbReference>
<evidence type="ECO:0000313" key="5">
    <source>
        <dbReference type="Proteomes" id="UP001190926"/>
    </source>
</evidence>
<comment type="subcellular location">
    <subcellularLocation>
        <location evidence="1">Nucleus</location>
    </subcellularLocation>
</comment>
<dbReference type="PANTHER" id="PTHR33172">
    <property type="entry name" value="OS08G0516900 PROTEIN"/>
    <property type="match status" value="1"/>
</dbReference>
<keyword evidence="2" id="KW-0539">Nucleus</keyword>
<organism evidence="4 5">
    <name type="scientific">Perilla frutescens var. hirtella</name>
    <name type="common">Perilla citriodora</name>
    <name type="synonym">Perilla setoyensis</name>
    <dbReference type="NCBI Taxonomy" id="608512"/>
    <lineage>
        <taxon>Eukaryota</taxon>
        <taxon>Viridiplantae</taxon>
        <taxon>Streptophyta</taxon>
        <taxon>Embryophyta</taxon>
        <taxon>Tracheophyta</taxon>
        <taxon>Spermatophyta</taxon>
        <taxon>Magnoliopsida</taxon>
        <taxon>eudicotyledons</taxon>
        <taxon>Gunneridae</taxon>
        <taxon>Pentapetalae</taxon>
        <taxon>asterids</taxon>
        <taxon>lamiids</taxon>
        <taxon>Lamiales</taxon>
        <taxon>Lamiaceae</taxon>
        <taxon>Nepetoideae</taxon>
        <taxon>Elsholtzieae</taxon>
        <taxon>Perilla</taxon>
    </lineage>
</organism>
<evidence type="ECO:0000256" key="1">
    <source>
        <dbReference type="ARBA" id="ARBA00004123"/>
    </source>
</evidence>
<feature type="region of interest" description="Disordered" evidence="3">
    <location>
        <begin position="46"/>
        <end position="84"/>
    </location>
</feature>
<dbReference type="AlphaFoldDB" id="A0AAD4P9C3"/>
<evidence type="ECO:0000313" key="4">
    <source>
        <dbReference type="EMBL" id="KAH6831086.1"/>
    </source>
</evidence>
<reference evidence="4 5" key="1">
    <citation type="journal article" date="2021" name="Nat. Commun.">
        <title>Incipient diploidization of the medicinal plant Perilla within 10,000 years.</title>
        <authorList>
            <person name="Zhang Y."/>
            <person name="Shen Q."/>
            <person name="Leng L."/>
            <person name="Zhang D."/>
            <person name="Chen S."/>
            <person name="Shi Y."/>
            <person name="Ning Z."/>
            <person name="Chen S."/>
        </authorList>
    </citation>
    <scope>NUCLEOTIDE SEQUENCE [LARGE SCALE GENOMIC DNA]</scope>
    <source>
        <strain evidence="5">cv. PC099</strain>
    </source>
</reference>
<evidence type="ECO:0000256" key="2">
    <source>
        <dbReference type="ARBA" id="ARBA00023242"/>
    </source>
</evidence>
<comment type="caution">
    <text evidence="4">The sequence shown here is derived from an EMBL/GenBank/DDBJ whole genome shotgun (WGS) entry which is preliminary data.</text>
</comment>
<name>A0AAD4P9C3_PERFH</name>
<feature type="compositionally biased region" description="Basic and acidic residues" evidence="3">
    <location>
        <begin position="68"/>
        <end position="84"/>
    </location>
</feature>
<dbReference type="GO" id="GO:0006950">
    <property type="term" value="P:response to stress"/>
    <property type="evidence" value="ECO:0007669"/>
    <property type="project" value="UniProtKB-ARBA"/>
</dbReference>
<keyword evidence="5" id="KW-1185">Reference proteome</keyword>
<gene>
    <name evidence="4" type="ORF">C2S53_009281</name>
</gene>
<feature type="compositionally biased region" description="Polar residues" evidence="3">
    <location>
        <begin position="58"/>
        <end position="67"/>
    </location>
</feature>
<protein>
    <submittedName>
        <fullName evidence="4">Uncharacterized protein</fullName>
    </submittedName>
</protein>
<sequence length="237" mass="25341">MPTRAVVNGGVEAVDGVVRGDAVGKRVVFKDVGKEREIGSLKNSCSQSISFSDESSSLGKNSDLSDNSMEKSGDGEEVESSFKDPFDGAMEALEEVLPIRRGISRFYNGKAKSFTTLADASSSSSAKDLAKSDNGFMRRRRNLLAYSLTWDNNRSSCLKSNGGGISKRVTGSSRATLALAVALNNSDIDRQTGECTSAGSVLVKDFSGWRSFSLADLQQCVSVGKCRDSDQFVTKPC</sequence>
<dbReference type="PANTHER" id="PTHR33172:SF37">
    <property type="entry name" value="PROTEIN OXIDATIVE STRESS 3 LIKE 1"/>
    <property type="match status" value="1"/>
</dbReference>
<evidence type="ECO:0000256" key="3">
    <source>
        <dbReference type="SAM" id="MobiDB-lite"/>
    </source>
</evidence>
<proteinExistence type="predicted"/>
<dbReference type="EMBL" id="SDAM02000091">
    <property type="protein sequence ID" value="KAH6831086.1"/>
    <property type="molecule type" value="Genomic_DNA"/>
</dbReference>
<feature type="compositionally biased region" description="Low complexity" evidence="3">
    <location>
        <begin position="46"/>
        <end position="57"/>
    </location>
</feature>
<dbReference type="InterPro" id="IPR051992">
    <property type="entry name" value="OxStress_Response_Reg"/>
</dbReference>
<accession>A0AAD4P9C3</accession>